<dbReference type="Pfam" id="PF13302">
    <property type="entry name" value="Acetyltransf_3"/>
    <property type="match status" value="1"/>
</dbReference>
<dbReference type="Proteomes" id="UP001235064">
    <property type="component" value="Unassembled WGS sequence"/>
</dbReference>
<dbReference type="Gene3D" id="3.40.630.30">
    <property type="match status" value="1"/>
</dbReference>
<keyword evidence="3" id="KW-1185">Reference proteome</keyword>
<dbReference type="SUPFAM" id="SSF55729">
    <property type="entry name" value="Acyl-CoA N-acyltransferases (Nat)"/>
    <property type="match status" value="1"/>
</dbReference>
<keyword evidence="2" id="KW-0808">Transferase</keyword>
<dbReference type="GO" id="GO:0016740">
    <property type="term" value="F:transferase activity"/>
    <property type="evidence" value="ECO:0007669"/>
    <property type="project" value="UniProtKB-KW"/>
</dbReference>
<gene>
    <name evidence="2" type="ORF">QSV35_17375</name>
</gene>
<dbReference type="InterPro" id="IPR016181">
    <property type="entry name" value="Acyl_CoA_acyltransferase"/>
</dbReference>
<feature type="domain" description="N-acetyltransferase" evidence="1">
    <location>
        <begin position="44"/>
        <end position="165"/>
    </location>
</feature>
<name>A0ABT7N358_9MICO</name>
<accession>A0ABT7N358</accession>
<dbReference type="InterPro" id="IPR000182">
    <property type="entry name" value="GNAT_dom"/>
</dbReference>
<comment type="caution">
    <text evidence="2">The sequence shown here is derived from an EMBL/GenBank/DDBJ whole genome shotgun (WGS) entry which is preliminary data.</text>
</comment>
<proteinExistence type="predicted"/>
<organism evidence="2 3">
    <name type="scientific">Microbacterium candidum</name>
    <dbReference type="NCBI Taxonomy" id="3041922"/>
    <lineage>
        <taxon>Bacteria</taxon>
        <taxon>Bacillati</taxon>
        <taxon>Actinomycetota</taxon>
        <taxon>Actinomycetes</taxon>
        <taxon>Micrococcales</taxon>
        <taxon>Microbacteriaceae</taxon>
        <taxon>Microbacterium</taxon>
    </lineage>
</organism>
<dbReference type="EMBL" id="JASXSZ010000006">
    <property type="protein sequence ID" value="MDL9981106.1"/>
    <property type="molecule type" value="Genomic_DNA"/>
</dbReference>
<sequence>MTDDLDSLVKIWPATGLGIRAGDLEMRWPDDDLLVKIAAVASRGVHDPDRMPFTFPWTRGTPLEVARNVLTYNWSARRRIDPKDLLLEFAVLVDGEVVGTQGGTGKDWGVLREVETGSWLGLEFHGRGIGKRMRILMLHLLFEGLGADDVTSTAMEDNPESNAVSCGTGYEPDGVMRVVRDGAPVRLNRWRITRDRWESLRDEHARILGAPVEMRGVDAVRAQLEPTTKD</sequence>
<evidence type="ECO:0000259" key="1">
    <source>
        <dbReference type="Pfam" id="PF13302"/>
    </source>
</evidence>
<evidence type="ECO:0000313" key="3">
    <source>
        <dbReference type="Proteomes" id="UP001235064"/>
    </source>
</evidence>
<dbReference type="InterPro" id="IPR051908">
    <property type="entry name" value="Ribosomal_N-acetyltransferase"/>
</dbReference>
<dbReference type="RefSeq" id="WP_286290102.1">
    <property type="nucleotide sequence ID" value="NZ_JASXSZ010000006.1"/>
</dbReference>
<dbReference type="PANTHER" id="PTHR43441:SF11">
    <property type="entry name" value="RIBOSOMAL-PROTEIN-SERINE ACETYLTRANSFERASE"/>
    <property type="match status" value="1"/>
</dbReference>
<dbReference type="EC" id="2.-.-.-" evidence="2"/>
<dbReference type="PANTHER" id="PTHR43441">
    <property type="entry name" value="RIBOSOMAL-PROTEIN-SERINE ACETYLTRANSFERASE"/>
    <property type="match status" value="1"/>
</dbReference>
<evidence type="ECO:0000313" key="2">
    <source>
        <dbReference type="EMBL" id="MDL9981106.1"/>
    </source>
</evidence>
<protein>
    <submittedName>
        <fullName evidence="2">GNAT family protein</fullName>
        <ecNumber evidence="2">2.-.-.-</ecNumber>
    </submittedName>
</protein>
<reference evidence="2 3" key="1">
    <citation type="submission" date="2023-06" db="EMBL/GenBank/DDBJ databases">
        <title>Microbacterium sp. nov., isolated from a waste landfill.</title>
        <authorList>
            <person name="Wen W."/>
        </authorList>
    </citation>
    <scope>NUCLEOTIDE SEQUENCE [LARGE SCALE GENOMIC DNA]</scope>
    <source>
        <strain evidence="2 3">ASV49</strain>
    </source>
</reference>